<protein>
    <submittedName>
        <fullName evidence="1">Uncharacterized protein</fullName>
    </submittedName>
</protein>
<evidence type="ECO:0000313" key="1">
    <source>
        <dbReference type="EMBL" id="ODP38380.1"/>
    </source>
</evidence>
<gene>
    <name evidence="1" type="ORF">BFL28_14095</name>
</gene>
<proteinExistence type="predicted"/>
<dbReference type="RefSeq" id="WP_069319924.1">
    <property type="nucleotide sequence ID" value="NZ_MDDS01000015.1"/>
</dbReference>
<accession>A0A1E3M018</accession>
<dbReference type="AlphaFoldDB" id="A0A1E3M018"/>
<dbReference type="OrthoDB" id="1495368at2"/>
<organism evidence="1 2">
    <name type="scientific">Sphingomonas turrisvirgatae</name>
    <dbReference type="NCBI Taxonomy" id="1888892"/>
    <lineage>
        <taxon>Bacteria</taxon>
        <taxon>Pseudomonadati</taxon>
        <taxon>Pseudomonadota</taxon>
        <taxon>Alphaproteobacteria</taxon>
        <taxon>Sphingomonadales</taxon>
        <taxon>Sphingomonadaceae</taxon>
        <taxon>Sphingomonas</taxon>
    </lineage>
</organism>
<dbReference type="Proteomes" id="UP000094487">
    <property type="component" value="Unassembled WGS sequence"/>
</dbReference>
<name>A0A1E3M018_9SPHN</name>
<reference evidence="1 2" key="1">
    <citation type="submission" date="2016-08" db="EMBL/GenBank/DDBJ databases">
        <title>Draft genome of the agarase producing Sphingomonas sp. MCT13.</title>
        <authorList>
            <person name="D'Andrea M.M."/>
            <person name="Rossolini G.M."/>
            <person name="Thaller M.C."/>
        </authorList>
    </citation>
    <scope>NUCLEOTIDE SEQUENCE [LARGE SCALE GENOMIC DNA]</scope>
    <source>
        <strain evidence="1 2">MCT13</strain>
    </source>
</reference>
<evidence type="ECO:0000313" key="2">
    <source>
        <dbReference type="Proteomes" id="UP000094487"/>
    </source>
</evidence>
<comment type="caution">
    <text evidence="1">The sequence shown here is derived from an EMBL/GenBank/DDBJ whole genome shotgun (WGS) entry which is preliminary data.</text>
</comment>
<keyword evidence="2" id="KW-1185">Reference proteome</keyword>
<sequence length="114" mass="12372">MTDQLSRIATLNDRVRQGLDPAARIVITAACAAALAEGSDPDATLRAHGELLMAIDRCAFAADERDERRRGEVLFRGSPRWPTDLTPCASSGARITRARFAPPGEAGPFFCFRL</sequence>
<dbReference type="STRING" id="1888892.BFL28_14095"/>
<dbReference type="EMBL" id="MDDS01000015">
    <property type="protein sequence ID" value="ODP38380.1"/>
    <property type="molecule type" value="Genomic_DNA"/>
</dbReference>